<evidence type="ECO:0000256" key="1">
    <source>
        <dbReference type="SAM" id="MobiDB-lite"/>
    </source>
</evidence>
<dbReference type="EMBL" id="HBUE01254470">
    <property type="protein sequence ID" value="CAG6555697.1"/>
    <property type="molecule type" value="Transcribed_RNA"/>
</dbReference>
<feature type="region of interest" description="Disordered" evidence="1">
    <location>
        <begin position="1"/>
        <end position="40"/>
    </location>
</feature>
<dbReference type="EMBL" id="HBUE01149500">
    <property type="protein sequence ID" value="CAG6504421.1"/>
    <property type="molecule type" value="Transcribed_RNA"/>
</dbReference>
<feature type="compositionally biased region" description="Basic residues" evidence="1">
    <location>
        <begin position="1"/>
        <end position="17"/>
    </location>
</feature>
<reference evidence="2" key="1">
    <citation type="submission" date="2021-05" db="EMBL/GenBank/DDBJ databases">
        <authorList>
            <person name="Alioto T."/>
            <person name="Alioto T."/>
            <person name="Gomez Garrido J."/>
        </authorList>
    </citation>
    <scope>NUCLEOTIDE SEQUENCE</scope>
</reference>
<feature type="region of interest" description="Disordered" evidence="1">
    <location>
        <begin position="77"/>
        <end position="99"/>
    </location>
</feature>
<feature type="compositionally biased region" description="Basic and acidic residues" evidence="1">
    <location>
        <begin position="77"/>
        <end position="91"/>
    </location>
</feature>
<accession>A0A8D8N869</accession>
<dbReference type="AlphaFoldDB" id="A0A8D8N869"/>
<evidence type="ECO:0000313" key="2">
    <source>
        <dbReference type="EMBL" id="CAG6555697.1"/>
    </source>
</evidence>
<proteinExistence type="predicted"/>
<name>A0A8D8N869_CULPI</name>
<protein>
    <submittedName>
        <fullName evidence="2">(northern house mosquito) hypothetical protein</fullName>
    </submittedName>
</protein>
<organism evidence="2">
    <name type="scientific">Culex pipiens</name>
    <name type="common">House mosquito</name>
    <dbReference type="NCBI Taxonomy" id="7175"/>
    <lineage>
        <taxon>Eukaryota</taxon>
        <taxon>Metazoa</taxon>
        <taxon>Ecdysozoa</taxon>
        <taxon>Arthropoda</taxon>
        <taxon>Hexapoda</taxon>
        <taxon>Insecta</taxon>
        <taxon>Pterygota</taxon>
        <taxon>Neoptera</taxon>
        <taxon>Endopterygota</taxon>
        <taxon>Diptera</taxon>
        <taxon>Nematocera</taxon>
        <taxon>Culicoidea</taxon>
        <taxon>Culicidae</taxon>
        <taxon>Culicinae</taxon>
        <taxon>Culicini</taxon>
        <taxon>Culex</taxon>
        <taxon>Culex</taxon>
    </lineage>
</organism>
<dbReference type="EMBL" id="HBUE01059043">
    <property type="protein sequence ID" value="CAG6467734.1"/>
    <property type="molecule type" value="Transcribed_RNA"/>
</dbReference>
<sequence>MAQRRHRILVPNHRRKGNPPVPTPDPLQLPVLHGGPDRGLPADVQLYTQHGNAQNPRYRYQPQTERRRVAQDLDRLQRAPRALHDQHRHPDGGPAAGRGVWTVRGQYVYWRGTH</sequence>